<evidence type="ECO:0000313" key="3">
    <source>
        <dbReference type="Proteomes" id="UP000260058"/>
    </source>
</evidence>
<dbReference type="RefSeq" id="YP_010096906.1">
    <property type="nucleotide sequence ID" value="NC_055754.1"/>
</dbReference>
<evidence type="ECO:0000256" key="1">
    <source>
        <dbReference type="SAM" id="MobiDB-lite"/>
    </source>
</evidence>
<dbReference type="Proteomes" id="UP000260058">
    <property type="component" value="Segment"/>
</dbReference>
<keyword evidence="3" id="KW-1185">Reference proteome</keyword>
<organism evidence="2 3">
    <name type="scientific">Gordonia phage Frokostdame</name>
    <dbReference type="NCBI Taxonomy" id="2250320"/>
    <lineage>
        <taxon>Viruses</taxon>
        <taxon>Duplodnaviria</taxon>
        <taxon>Heunggongvirae</taxon>
        <taxon>Uroviricota</taxon>
        <taxon>Caudoviricetes</taxon>
        <taxon>Jujuvirus</taxon>
        <taxon>Jujuvirus frokostdame</taxon>
    </lineage>
</organism>
<dbReference type="KEGG" id="vg:65114566"/>
<protein>
    <submittedName>
        <fullName evidence="2">Uncharacterized protein</fullName>
    </submittedName>
</protein>
<name>A0A345L319_9CAUD</name>
<feature type="region of interest" description="Disordered" evidence="1">
    <location>
        <begin position="77"/>
        <end position="111"/>
    </location>
</feature>
<dbReference type="GeneID" id="65114566"/>
<gene>
    <name evidence="2" type="primary">29</name>
    <name evidence="2" type="ORF">SEA_FROKOSTDAME_29</name>
</gene>
<dbReference type="EMBL" id="MH536818">
    <property type="protein sequence ID" value="AXH49671.1"/>
    <property type="molecule type" value="Genomic_DNA"/>
</dbReference>
<reference evidence="3" key="1">
    <citation type="submission" date="2018-06" db="EMBL/GenBank/DDBJ databases">
        <authorList>
            <person name="Zhirakovskaya E."/>
        </authorList>
    </citation>
    <scope>NUCLEOTIDE SEQUENCE [LARGE SCALE GENOMIC DNA]</scope>
</reference>
<evidence type="ECO:0000313" key="2">
    <source>
        <dbReference type="EMBL" id="AXH49671.1"/>
    </source>
</evidence>
<sequence length="111" mass="12054">MMANDTIFELPEIPGVTFTASYGSGGETGLPSNWIRIVGTVENPWYEPTYNYGLDPNGHTEITDPWKRHTQFPEVCAMGFGGPSIGLPTDPPPPPVEPEPTPDIIEEPTDG</sequence>
<accession>A0A345L319</accession>
<feature type="compositionally biased region" description="Pro residues" evidence="1">
    <location>
        <begin position="89"/>
        <end position="101"/>
    </location>
</feature>
<proteinExistence type="predicted"/>